<accession>A0A1A8MFF5</accession>
<evidence type="ECO:0000313" key="1">
    <source>
        <dbReference type="EMBL" id="SBR55655.1"/>
    </source>
</evidence>
<dbReference type="AlphaFoldDB" id="A0A1A8MFF5"/>
<name>A0A1A8MFF5_9TELE</name>
<sequence length="36" mass="3899">NKIQLGCSEPVILKTGTTQSFDCSKVPFTALNRPFG</sequence>
<reference evidence="1" key="1">
    <citation type="submission" date="2016-05" db="EMBL/GenBank/DDBJ databases">
        <authorList>
            <person name="Lavstsen T."/>
            <person name="Jespersen J.S."/>
        </authorList>
    </citation>
    <scope>NUCLEOTIDE SEQUENCE</scope>
    <source>
        <tissue evidence="1">Brain</tissue>
    </source>
</reference>
<gene>
    <name evidence="1" type="primary">Nfu_g_1_005796</name>
</gene>
<protein>
    <submittedName>
        <fullName evidence="1">Uncharacterized protein</fullName>
    </submittedName>
</protein>
<dbReference type="EMBL" id="HAEF01014496">
    <property type="protein sequence ID" value="SBR55655.1"/>
    <property type="molecule type" value="Transcribed_RNA"/>
</dbReference>
<proteinExistence type="predicted"/>
<feature type="non-terminal residue" evidence="1">
    <location>
        <position position="1"/>
    </location>
</feature>
<organism evidence="1">
    <name type="scientific">Nothobranchius pienaari</name>
    <dbReference type="NCBI Taxonomy" id="704102"/>
    <lineage>
        <taxon>Eukaryota</taxon>
        <taxon>Metazoa</taxon>
        <taxon>Chordata</taxon>
        <taxon>Craniata</taxon>
        <taxon>Vertebrata</taxon>
        <taxon>Euteleostomi</taxon>
        <taxon>Actinopterygii</taxon>
        <taxon>Neopterygii</taxon>
        <taxon>Teleostei</taxon>
        <taxon>Neoteleostei</taxon>
        <taxon>Acanthomorphata</taxon>
        <taxon>Ovalentaria</taxon>
        <taxon>Atherinomorphae</taxon>
        <taxon>Cyprinodontiformes</taxon>
        <taxon>Nothobranchiidae</taxon>
        <taxon>Nothobranchius</taxon>
    </lineage>
</organism>
<feature type="non-terminal residue" evidence="1">
    <location>
        <position position="36"/>
    </location>
</feature>
<reference evidence="1" key="2">
    <citation type="submission" date="2016-06" db="EMBL/GenBank/DDBJ databases">
        <title>The genome of a short-lived fish provides insights into sex chromosome evolution and the genetic control of aging.</title>
        <authorList>
            <person name="Reichwald K."/>
            <person name="Felder M."/>
            <person name="Petzold A."/>
            <person name="Koch P."/>
            <person name="Groth M."/>
            <person name="Platzer M."/>
        </authorList>
    </citation>
    <scope>NUCLEOTIDE SEQUENCE</scope>
    <source>
        <tissue evidence="1">Brain</tissue>
    </source>
</reference>